<dbReference type="EMBL" id="SHLI01000001">
    <property type="protein sequence ID" value="RZU98403.1"/>
    <property type="molecule type" value="Genomic_DNA"/>
</dbReference>
<protein>
    <submittedName>
        <fullName evidence="2">Peptidase YpeB-like protein</fullName>
    </submittedName>
</protein>
<gene>
    <name evidence="2" type="ORF">EV698_0649</name>
</gene>
<comment type="caution">
    <text evidence="2">The sequence shown here is derived from an EMBL/GenBank/DDBJ whole genome shotgun (WGS) entry which is preliminary data.</text>
</comment>
<sequence length="104" mass="11727">MRVLLCIACSLPLVSLAGDEERRGLREQIESGKLLPLTQIIETLRRDYRGEVLEVELEDEDSVRLYEIELLGPDGQIVEFVLDAATGEIIGMEGSKIDQMRRDP</sequence>
<dbReference type="Pfam" id="PF03413">
    <property type="entry name" value="PepSY"/>
    <property type="match status" value="1"/>
</dbReference>
<accession>A0A4Q8CZG7</accession>
<evidence type="ECO:0000313" key="3">
    <source>
        <dbReference type="Proteomes" id="UP000292298"/>
    </source>
</evidence>
<reference evidence="2 3" key="1">
    <citation type="submission" date="2019-02" db="EMBL/GenBank/DDBJ databases">
        <title>Genomic Encyclopedia of Type Strains, Phase IV (KMG-IV): sequencing the most valuable type-strain genomes for metagenomic binning, comparative biology and taxonomic classification.</title>
        <authorList>
            <person name="Goeker M."/>
        </authorList>
    </citation>
    <scope>NUCLEOTIDE SEQUENCE [LARGE SCALE GENOMIC DNA]</scope>
    <source>
        <strain evidence="2 3">DSM 21056</strain>
    </source>
</reference>
<dbReference type="AlphaFoldDB" id="A0A4Q8CZG7"/>
<evidence type="ECO:0000259" key="1">
    <source>
        <dbReference type="Pfam" id="PF03413"/>
    </source>
</evidence>
<dbReference type="Gene3D" id="3.10.450.40">
    <property type="match status" value="1"/>
</dbReference>
<name>A0A4Q8CZG7_9GAMM</name>
<organism evidence="2 3">
    <name type="scientific">Spiribacter vilamensis</name>
    <dbReference type="NCBI Taxonomy" id="531306"/>
    <lineage>
        <taxon>Bacteria</taxon>
        <taxon>Pseudomonadati</taxon>
        <taxon>Pseudomonadota</taxon>
        <taxon>Gammaproteobacteria</taxon>
        <taxon>Chromatiales</taxon>
        <taxon>Ectothiorhodospiraceae</taxon>
        <taxon>Spiribacter</taxon>
    </lineage>
</organism>
<feature type="domain" description="PepSY" evidence="1">
    <location>
        <begin position="35"/>
        <end position="93"/>
    </location>
</feature>
<evidence type="ECO:0000313" key="2">
    <source>
        <dbReference type="EMBL" id="RZU98403.1"/>
    </source>
</evidence>
<dbReference type="Proteomes" id="UP000292298">
    <property type="component" value="Unassembled WGS sequence"/>
</dbReference>
<dbReference type="InterPro" id="IPR025711">
    <property type="entry name" value="PepSY"/>
</dbReference>
<proteinExistence type="predicted"/>
<keyword evidence="3" id="KW-1185">Reference proteome</keyword>